<dbReference type="CDD" id="cd00093">
    <property type="entry name" value="HTH_XRE"/>
    <property type="match status" value="1"/>
</dbReference>
<evidence type="ECO:0000313" key="4">
    <source>
        <dbReference type="Proteomes" id="UP001597493"/>
    </source>
</evidence>
<comment type="caution">
    <text evidence="3">The sequence shown here is derived from an EMBL/GenBank/DDBJ whole genome shotgun (WGS) entry which is preliminary data.</text>
</comment>
<dbReference type="InterPro" id="IPR001387">
    <property type="entry name" value="Cro/C1-type_HTH"/>
</dbReference>
<dbReference type="RefSeq" id="WP_379269072.1">
    <property type="nucleotide sequence ID" value="NZ_JBHUGT010000031.1"/>
</dbReference>
<dbReference type="PANTHER" id="PTHR46797">
    <property type="entry name" value="HTH-TYPE TRANSCRIPTIONAL REGULATOR"/>
    <property type="match status" value="1"/>
</dbReference>
<sequence>MTIGENIRKFRKLNRLTQAELAEQANMSRSYLADVERDRYNPSVETLTHLARVLRVSPNDLIGSEGDGRSGSSQALSAKEERDIALDLERMISELESNEALAFHGEPMDEETKELMRISLENSLRLAKSMAKAKFNPNKQK</sequence>
<evidence type="ECO:0000313" key="3">
    <source>
        <dbReference type="EMBL" id="MFD2658987.1"/>
    </source>
</evidence>
<evidence type="ECO:0000256" key="1">
    <source>
        <dbReference type="ARBA" id="ARBA00023125"/>
    </source>
</evidence>
<feature type="domain" description="HTH cro/C1-type" evidence="2">
    <location>
        <begin position="7"/>
        <end position="61"/>
    </location>
</feature>
<protein>
    <submittedName>
        <fullName evidence="3">Helix-turn-helix domain-containing protein</fullName>
    </submittedName>
</protein>
<evidence type="ECO:0000259" key="2">
    <source>
        <dbReference type="PROSITE" id="PS50943"/>
    </source>
</evidence>
<keyword evidence="4" id="KW-1185">Reference proteome</keyword>
<dbReference type="Gene3D" id="1.10.260.40">
    <property type="entry name" value="lambda repressor-like DNA-binding domains"/>
    <property type="match status" value="1"/>
</dbReference>
<dbReference type="SMART" id="SM00530">
    <property type="entry name" value="HTH_XRE"/>
    <property type="match status" value="1"/>
</dbReference>
<gene>
    <name evidence="3" type="ORF">ACFSW5_01765</name>
</gene>
<reference evidence="4" key="1">
    <citation type="journal article" date="2019" name="Int. J. Syst. Evol. Microbiol.">
        <title>The Global Catalogue of Microorganisms (GCM) 10K type strain sequencing project: providing services to taxonomists for standard genome sequencing and annotation.</title>
        <authorList>
            <consortium name="The Broad Institute Genomics Platform"/>
            <consortium name="The Broad Institute Genome Sequencing Center for Infectious Disease"/>
            <person name="Wu L."/>
            <person name="Ma J."/>
        </authorList>
    </citation>
    <scope>NUCLEOTIDE SEQUENCE [LARGE SCALE GENOMIC DNA]</scope>
    <source>
        <strain evidence="4">TISTR 1827</strain>
    </source>
</reference>
<organism evidence="3 4">
    <name type="scientific">Paenibacillus thailandensis</name>
    <dbReference type="NCBI Taxonomy" id="393250"/>
    <lineage>
        <taxon>Bacteria</taxon>
        <taxon>Bacillati</taxon>
        <taxon>Bacillota</taxon>
        <taxon>Bacilli</taxon>
        <taxon>Bacillales</taxon>
        <taxon>Paenibacillaceae</taxon>
        <taxon>Paenibacillus</taxon>
    </lineage>
</organism>
<dbReference type="EMBL" id="JBHUMY010000001">
    <property type="protein sequence ID" value="MFD2658987.1"/>
    <property type="molecule type" value="Genomic_DNA"/>
</dbReference>
<dbReference type="InterPro" id="IPR050807">
    <property type="entry name" value="TransReg_Diox_bact_type"/>
</dbReference>
<dbReference type="Pfam" id="PF01381">
    <property type="entry name" value="HTH_3"/>
    <property type="match status" value="1"/>
</dbReference>
<dbReference type="PANTHER" id="PTHR46797:SF1">
    <property type="entry name" value="METHYLPHOSPHONATE SYNTHASE"/>
    <property type="match status" value="1"/>
</dbReference>
<dbReference type="Proteomes" id="UP001597493">
    <property type="component" value="Unassembled WGS sequence"/>
</dbReference>
<keyword evidence="1" id="KW-0238">DNA-binding</keyword>
<dbReference type="InterPro" id="IPR010982">
    <property type="entry name" value="Lambda_DNA-bd_dom_sf"/>
</dbReference>
<accession>A0ABW5QRK5</accession>
<dbReference type="PROSITE" id="PS50943">
    <property type="entry name" value="HTH_CROC1"/>
    <property type="match status" value="1"/>
</dbReference>
<proteinExistence type="predicted"/>
<dbReference type="SUPFAM" id="SSF47413">
    <property type="entry name" value="lambda repressor-like DNA-binding domains"/>
    <property type="match status" value="1"/>
</dbReference>
<name>A0ABW5QRK5_9BACL</name>